<organism evidence="2 3">
    <name type="scientific">Phytophthora megakarya</name>
    <dbReference type="NCBI Taxonomy" id="4795"/>
    <lineage>
        <taxon>Eukaryota</taxon>
        <taxon>Sar</taxon>
        <taxon>Stramenopiles</taxon>
        <taxon>Oomycota</taxon>
        <taxon>Peronosporomycetes</taxon>
        <taxon>Peronosporales</taxon>
        <taxon>Peronosporaceae</taxon>
        <taxon>Phytophthora</taxon>
    </lineage>
</organism>
<feature type="compositionally biased region" description="Basic and acidic residues" evidence="1">
    <location>
        <begin position="153"/>
        <end position="162"/>
    </location>
</feature>
<dbReference type="EMBL" id="NBNE01000804">
    <property type="protein sequence ID" value="OWZ17145.1"/>
    <property type="molecule type" value="Genomic_DNA"/>
</dbReference>
<dbReference type="OrthoDB" id="128432at2759"/>
<name>A0A225WHQ1_9STRA</name>
<evidence type="ECO:0000313" key="2">
    <source>
        <dbReference type="EMBL" id="OWZ17145.1"/>
    </source>
</evidence>
<accession>A0A225WHQ1</accession>
<gene>
    <name evidence="2" type="ORF">PHMEG_0008951</name>
</gene>
<dbReference type="Proteomes" id="UP000198211">
    <property type="component" value="Unassembled WGS sequence"/>
</dbReference>
<comment type="caution">
    <text evidence="2">The sequence shown here is derived from an EMBL/GenBank/DDBJ whole genome shotgun (WGS) entry which is preliminary data.</text>
</comment>
<keyword evidence="3" id="KW-1185">Reference proteome</keyword>
<evidence type="ECO:0000256" key="1">
    <source>
        <dbReference type="SAM" id="MobiDB-lite"/>
    </source>
</evidence>
<reference evidence="3" key="1">
    <citation type="submission" date="2017-03" db="EMBL/GenBank/DDBJ databases">
        <title>Phytopthora megakarya and P. palmivora, two closely related causual agents of cacao black pod achieved similar genome size and gene model numbers by different mechanisms.</title>
        <authorList>
            <person name="Ali S."/>
            <person name="Shao J."/>
            <person name="Larry D.J."/>
            <person name="Kronmiller B."/>
            <person name="Shen D."/>
            <person name="Strem M.D."/>
            <person name="Melnick R.L."/>
            <person name="Guiltinan M.J."/>
            <person name="Tyler B.M."/>
            <person name="Meinhardt L.W."/>
            <person name="Bailey B.A."/>
        </authorList>
    </citation>
    <scope>NUCLEOTIDE SEQUENCE [LARGE SCALE GENOMIC DNA]</scope>
    <source>
        <strain evidence="3">zdho120</strain>
    </source>
</reference>
<protein>
    <recommendedName>
        <fullName evidence="4">SWIM-type domain-containing protein</fullName>
    </recommendedName>
</protein>
<proteinExistence type="predicted"/>
<feature type="compositionally biased region" description="Polar residues" evidence="1">
    <location>
        <begin position="166"/>
        <end position="175"/>
    </location>
</feature>
<sequence length="175" mass="19769">LDISPHAAKLFNYEIKHISKLTVIPARVAVFYVLDAFDRRGVTSSPVMYETNMTSGTCRPCRVSQQFRIPCRHIQAVLFELERRNPGNLPGYRVLEYFHIGFVRPKICLLVLVSVCLLTMAAAKRRKFSQLLYTDRQEGPGKTEPLILGGSEENSKQRREIKFGTVSDSAPQPGT</sequence>
<feature type="non-terminal residue" evidence="2">
    <location>
        <position position="1"/>
    </location>
</feature>
<evidence type="ECO:0000313" key="3">
    <source>
        <dbReference type="Proteomes" id="UP000198211"/>
    </source>
</evidence>
<feature type="region of interest" description="Disordered" evidence="1">
    <location>
        <begin position="137"/>
        <end position="175"/>
    </location>
</feature>
<evidence type="ECO:0008006" key="4">
    <source>
        <dbReference type="Google" id="ProtNLM"/>
    </source>
</evidence>
<dbReference type="AlphaFoldDB" id="A0A225WHQ1"/>